<dbReference type="EMBL" id="CP046455">
    <property type="protein sequence ID" value="QGU07531.1"/>
    <property type="molecule type" value="Genomic_DNA"/>
</dbReference>
<keyword evidence="1" id="KW-0805">Transcription regulation</keyword>
<dbReference type="KEGG" id="cok:COCCU_07990"/>
<keyword evidence="7" id="KW-1185">Reference proteome</keyword>
<gene>
    <name evidence="6" type="ORF">COCCU_07990</name>
</gene>
<protein>
    <submittedName>
        <fullName evidence="6">Division inhibitor protein</fullName>
    </submittedName>
</protein>
<feature type="domain" description="HTH tetR-type" evidence="5">
    <location>
        <begin position="6"/>
        <end position="66"/>
    </location>
</feature>
<dbReference type="PANTHER" id="PTHR30055">
    <property type="entry name" value="HTH-TYPE TRANSCRIPTIONAL REGULATOR RUTR"/>
    <property type="match status" value="1"/>
</dbReference>
<dbReference type="Pfam" id="PF21597">
    <property type="entry name" value="TetR_C_43"/>
    <property type="match status" value="1"/>
</dbReference>
<dbReference type="PROSITE" id="PS50977">
    <property type="entry name" value="HTH_TETR_2"/>
    <property type="match status" value="1"/>
</dbReference>
<name>A0A6B8W4R1_9CORY</name>
<dbReference type="GO" id="GO:0003700">
    <property type="term" value="F:DNA-binding transcription factor activity"/>
    <property type="evidence" value="ECO:0007669"/>
    <property type="project" value="TreeGrafter"/>
</dbReference>
<evidence type="ECO:0000256" key="4">
    <source>
        <dbReference type="PROSITE-ProRule" id="PRU00335"/>
    </source>
</evidence>
<proteinExistence type="predicted"/>
<evidence type="ECO:0000256" key="2">
    <source>
        <dbReference type="ARBA" id="ARBA00023125"/>
    </source>
</evidence>
<accession>A0A6B8W4R1</accession>
<keyword evidence="2 4" id="KW-0238">DNA-binding</keyword>
<reference evidence="6 7" key="1">
    <citation type="submission" date="2019-11" db="EMBL/GenBank/DDBJ databases">
        <title>Complete genome sequence of Corynebacterium kalinowskii 1959, a novel Corynebacterium species isolated from soil of a small paddock in Vilsendorf, Germany.</title>
        <authorList>
            <person name="Schaffert L."/>
            <person name="Ruwe M."/>
            <person name="Milse J."/>
            <person name="Hanuschka K."/>
            <person name="Ortseifen V."/>
            <person name="Droste J."/>
            <person name="Brandt D."/>
            <person name="Schlueter L."/>
            <person name="Kutter Y."/>
            <person name="Vinke S."/>
            <person name="Viehoefer P."/>
            <person name="Jacob L."/>
            <person name="Luebke N.-C."/>
            <person name="Schulte-Berndt E."/>
            <person name="Hain C."/>
            <person name="Linder M."/>
            <person name="Schmidt P."/>
            <person name="Wollenschlaeger L."/>
            <person name="Luttermann T."/>
            <person name="Thieme E."/>
            <person name="Hassa J."/>
            <person name="Haak M."/>
            <person name="Wittchen M."/>
            <person name="Mentz A."/>
            <person name="Persicke M."/>
            <person name="Busche T."/>
            <person name="Ruckert C."/>
        </authorList>
    </citation>
    <scope>NUCLEOTIDE SEQUENCE [LARGE SCALE GENOMIC DNA]</scope>
    <source>
        <strain evidence="6 7">2039</strain>
    </source>
</reference>
<dbReference type="InterPro" id="IPR036271">
    <property type="entry name" value="Tet_transcr_reg_TetR-rel_C_sf"/>
</dbReference>
<dbReference type="InterPro" id="IPR001647">
    <property type="entry name" value="HTH_TetR"/>
</dbReference>
<feature type="DNA-binding region" description="H-T-H motif" evidence="4">
    <location>
        <begin position="29"/>
        <end position="48"/>
    </location>
</feature>
<dbReference type="SUPFAM" id="SSF48498">
    <property type="entry name" value="Tetracyclin repressor-like, C-terminal domain"/>
    <property type="match status" value="1"/>
</dbReference>
<evidence type="ECO:0000259" key="5">
    <source>
        <dbReference type="PROSITE" id="PS50977"/>
    </source>
</evidence>
<dbReference type="InterPro" id="IPR050109">
    <property type="entry name" value="HTH-type_TetR-like_transc_reg"/>
</dbReference>
<dbReference type="InterPro" id="IPR049445">
    <property type="entry name" value="TetR_SbtR-like_C"/>
</dbReference>
<evidence type="ECO:0000313" key="6">
    <source>
        <dbReference type="EMBL" id="QGU07531.1"/>
    </source>
</evidence>
<dbReference type="RefSeq" id="WP_197088314.1">
    <property type="nucleotide sequence ID" value="NZ_CP046455.1"/>
</dbReference>
<dbReference type="AlphaFoldDB" id="A0A6B8W4R1"/>
<sequence length="216" mass="24161">MRADARERRERIINTACNLLRGRDIEGLTLEEVARAAGVGIATLYRNFPNRQALWHACIEHLMHEVNELQRVFLEDFASEPVDPLPLWHSFVRDLARLGLGALAQVMTPDNFQQLPPGMRELQAANDVQGRQVLTLVQEAGLVHSHITPHTLLKGLIILSRTAEPTSPGAIPELNRQLLRVYLAGLRQGPEELVLDPLPEQMDGEHLGVTFPTQES</sequence>
<evidence type="ECO:0000313" key="7">
    <source>
        <dbReference type="Proteomes" id="UP000424462"/>
    </source>
</evidence>
<dbReference type="SUPFAM" id="SSF46689">
    <property type="entry name" value="Homeodomain-like"/>
    <property type="match status" value="1"/>
</dbReference>
<dbReference type="Pfam" id="PF00440">
    <property type="entry name" value="TetR_N"/>
    <property type="match status" value="1"/>
</dbReference>
<dbReference type="Proteomes" id="UP000424462">
    <property type="component" value="Chromosome"/>
</dbReference>
<organism evidence="6 7">
    <name type="scientific">Corynebacterium occultum</name>
    <dbReference type="NCBI Taxonomy" id="2675219"/>
    <lineage>
        <taxon>Bacteria</taxon>
        <taxon>Bacillati</taxon>
        <taxon>Actinomycetota</taxon>
        <taxon>Actinomycetes</taxon>
        <taxon>Mycobacteriales</taxon>
        <taxon>Corynebacteriaceae</taxon>
        <taxon>Corynebacterium</taxon>
    </lineage>
</organism>
<keyword evidence="3" id="KW-0804">Transcription</keyword>
<evidence type="ECO:0000256" key="1">
    <source>
        <dbReference type="ARBA" id="ARBA00023015"/>
    </source>
</evidence>
<dbReference type="InterPro" id="IPR009057">
    <property type="entry name" value="Homeodomain-like_sf"/>
</dbReference>
<dbReference type="Gene3D" id="1.10.357.10">
    <property type="entry name" value="Tetracycline Repressor, domain 2"/>
    <property type="match status" value="1"/>
</dbReference>
<evidence type="ECO:0000256" key="3">
    <source>
        <dbReference type="ARBA" id="ARBA00023163"/>
    </source>
</evidence>
<dbReference type="PANTHER" id="PTHR30055:SF234">
    <property type="entry name" value="HTH-TYPE TRANSCRIPTIONAL REGULATOR BETI"/>
    <property type="match status" value="1"/>
</dbReference>
<dbReference type="GO" id="GO:0000976">
    <property type="term" value="F:transcription cis-regulatory region binding"/>
    <property type="evidence" value="ECO:0007669"/>
    <property type="project" value="TreeGrafter"/>
</dbReference>